<dbReference type="Proteomes" id="UP000321039">
    <property type="component" value="Unassembled WGS sequence"/>
</dbReference>
<accession>A0A5C9A8E6</accession>
<comment type="caution">
    <text evidence="4">The sequence shown here is derived from an EMBL/GenBank/DDBJ whole genome shotgun (WGS) entry which is preliminary data.</text>
</comment>
<evidence type="ECO:0000256" key="2">
    <source>
        <dbReference type="ARBA" id="ARBA00022803"/>
    </source>
</evidence>
<keyword evidence="5" id="KW-1185">Reference proteome</keyword>
<keyword evidence="3" id="KW-1133">Transmembrane helix</keyword>
<evidence type="ECO:0000313" key="5">
    <source>
        <dbReference type="Proteomes" id="UP000321039"/>
    </source>
</evidence>
<feature type="transmembrane region" description="Helical" evidence="3">
    <location>
        <begin position="347"/>
        <end position="365"/>
    </location>
</feature>
<dbReference type="RefSeq" id="WP_148066582.1">
    <property type="nucleotide sequence ID" value="NZ_VRZA01000001.1"/>
</dbReference>
<evidence type="ECO:0000313" key="4">
    <source>
        <dbReference type="EMBL" id="TXS96314.1"/>
    </source>
</evidence>
<feature type="transmembrane region" description="Helical" evidence="3">
    <location>
        <begin position="402"/>
        <end position="422"/>
    </location>
</feature>
<dbReference type="EMBL" id="VRZA01000001">
    <property type="protein sequence ID" value="TXS96314.1"/>
    <property type="molecule type" value="Genomic_DNA"/>
</dbReference>
<dbReference type="PANTHER" id="PTHR44227:SF3">
    <property type="entry name" value="PROTEIN O-MANNOSYL-TRANSFERASE TMTC4"/>
    <property type="match status" value="1"/>
</dbReference>
<feature type="transmembrane region" description="Helical" evidence="3">
    <location>
        <begin position="318"/>
        <end position="340"/>
    </location>
</feature>
<feature type="transmembrane region" description="Helical" evidence="3">
    <location>
        <begin position="194"/>
        <end position="211"/>
    </location>
</feature>
<evidence type="ECO:0000256" key="3">
    <source>
        <dbReference type="SAM" id="Phobius"/>
    </source>
</evidence>
<feature type="transmembrane region" description="Helical" evidence="3">
    <location>
        <begin position="246"/>
        <end position="264"/>
    </location>
</feature>
<dbReference type="InterPro" id="IPR052346">
    <property type="entry name" value="O-mannosyl-transferase_TMTC"/>
</dbReference>
<reference evidence="4 5" key="1">
    <citation type="submission" date="2019-08" db="EMBL/GenBank/DDBJ databases">
        <title>Parahaliea maris sp. nov., isolated from the surface seawater.</title>
        <authorList>
            <person name="Liu Y."/>
        </authorList>
    </citation>
    <scope>NUCLEOTIDE SEQUENCE [LARGE SCALE GENOMIC DNA]</scope>
    <source>
        <strain evidence="4 5">HSLHS9</strain>
    </source>
</reference>
<dbReference type="AlphaFoldDB" id="A0A5C9A8E6"/>
<keyword evidence="3" id="KW-0472">Membrane</keyword>
<protein>
    <recommendedName>
        <fullName evidence="6">Tetratricopeptide repeat protein</fullName>
    </recommendedName>
</protein>
<feature type="transmembrane region" description="Helical" evidence="3">
    <location>
        <begin position="103"/>
        <end position="121"/>
    </location>
</feature>
<keyword evidence="1" id="KW-0677">Repeat</keyword>
<keyword evidence="2" id="KW-0802">TPR repeat</keyword>
<evidence type="ECO:0000256" key="1">
    <source>
        <dbReference type="ARBA" id="ARBA00022737"/>
    </source>
</evidence>
<name>A0A5C9A8E6_9GAMM</name>
<feature type="transmembrane region" description="Helical" evidence="3">
    <location>
        <begin position="12"/>
        <end position="31"/>
    </location>
</feature>
<feature type="transmembrane region" description="Helical" evidence="3">
    <location>
        <begin position="165"/>
        <end position="182"/>
    </location>
</feature>
<organism evidence="4 5">
    <name type="scientific">Parahaliea maris</name>
    <dbReference type="NCBI Taxonomy" id="2716870"/>
    <lineage>
        <taxon>Bacteria</taxon>
        <taxon>Pseudomonadati</taxon>
        <taxon>Pseudomonadota</taxon>
        <taxon>Gammaproteobacteria</taxon>
        <taxon>Cellvibrionales</taxon>
        <taxon>Halieaceae</taxon>
        <taxon>Parahaliea</taxon>
    </lineage>
</organism>
<evidence type="ECO:0008006" key="6">
    <source>
        <dbReference type="Google" id="ProtNLM"/>
    </source>
</evidence>
<keyword evidence="3" id="KW-0812">Transmembrane</keyword>
<gene>
    <name evidence="4" type="ORF">FV139_02115</name>
</gene>
<feature type="transmembrane region" description="Helical" evidence="3">
    <location>
        <begin position="133"/>
        <end position="159"/>
    </location>
</feature>
<sequence length="656" mass="72886">MKLLRFPSGSSITPIFLGYSFLLILTAFVYANGVSGPWLFDDHPNLLQNSLLRMDGSTFDNWRAATFSSGAGPLRRPIAMFSFAVNYVASGELNPVTVKATNTVIHLLTGLLVGLLAYLVCRTPALSWRRSGNGVVVGMLASMLWLLSPLHVSTVLYAIQRMAQLSALFVMTGLCIFLTYRLRWARDGASPGELLGAGLWLGLMYMLAVLSKENGALLPWLIVVLEVALFRGQWNGKFHISLHRTALAILILPLVSMIVVLAVWPQSILGGYQGRDFTFLERLLTQARLLWQYAYWTVVPDIGSMGLHHDDIPLSRSFFQPSTTAASLLGWLFVAIIAFLLRKRFPVLLFAVLFYLVAHSMESTVLPLEMVFEHRNYLPSVGICILLGCVVVVAADRLRLNVLLLGGALGMIAAVFLFIRVMTWSDEVRLAQVNMVNHPQSMRAQQTYSNVLLEHFLNEGGAGNEDERPYQLLSAARQNYQRSLQLDPGNLASLVMLYQVDTAYYPGLAAPEDRLLAIKRQLESSVLLPTDISALETLMRCLGGGSCRVDSDTVSEQLLGLLRSRFPGGERVYQLEYEYLTASNAPSEKRRALLREAIDANPSSGRLYLQLISELAREGRLGEVYELVAQYLQVDRPRRQLPAVMQLFKLPASEAG</sequence>
<dbReference type="PANTHER" id="PTHR44227">
    <property type="match status" value="1"/>
</dbReference>
<feature type="transmembrane region" description="Helical" evidence="3">
    <location>
        <begin position="377"/>
        <end position="395"/>
    </location>
</feature>
<proteinExistence type="predicted"/>
<feature type="transmembrane region" description="Helical" evidence="3">
    <location>
        <begin position="217"/>
        <end position="234"/>
    </location>
</feature>